<evidence type="ECO:0000313" key="1">
    <source>
        <dbReference type="EMBL" id="KAJ4450571.1"/>
    </source>
</evidence>
<accession>A0ABQ8TXH1</accession>
<keyword evidence="2" id="KW-1185">Reference proteome</keyword>
<sequence length="131" mass="14932">LFTTATVKVVVVTRLRTRVQTEVLCSVLGYVLRVRLRSTLATSFPAVLRTPPFNNKMRAYRKVTHVCGEGAPQQLSRTHRPLCVQQEALMNHPHLRLLHMSRLQPIRRATAKLSSSSKRSATKPWEISFDK</sequence>
<dbReference type="Proteomes" id="UP001148838">
    <property type="component" value="Unassembled WGS sequence"/>
</dbReference>
<dbReference type="EMBL" id="JAJSOF020000003">
    <property type="protein sequence ID" value="KAJ4450571.1"/>
    <property type="molecule type" value="Genomic_DNA"/>
</dbReference>
<comment type="caution">
    <text evidence="1">The sequence shown here is derived from an EMBL/GenBank/DDBJ whole genome shotgun (WGS) entry which is preliminary data.</text>
</comment>
<proteinExistence type="predicted"/>
<feature type="non-terminal residue" evidence="1">
    <location>
        <position position="1"/>
    </location>
</feature>
<gene>
    <name evidence="1" type="ORF">ANN_01998</name>
</gene>
<organism evidence="1 2">
    <name type="scientific">Periplaneta americana</name>
    <name type="common">American cockroach</name>
    <name type="synonym">Blatta americana</name>
    <dbReference type="NCBI Taxonomy" id="6978"/>
    <lineage>
        <taxon>Eukaryota</taxon>
        <taxon>Metazoa</taxon>
        <taxon>Ecdysozoa</taxon>
        <taxon>Arthropoda</taxon>
        <taxon>Hexapoda</taxon>
        <taxon>Insecta</taxon>
        <taxon>Pterygota</taxon>
        <taxon>Neoptera</taxon>
        <taxon>Polyneoptera</taxon>
        <taxon>Dictyoptera</taxon>
        <taxon>Blattodea</taxon>
        <taxon>Blattoidea</taxon>
        <taxon>Blattidae</taxon>
        <taxon>Blattinae</taxon>
        <taxon>Periplaneta</taxon>
    </lineage>
</organism>
<reference evidence="1 2" key="1">
    <citation type="journal article" date="2022" name="Allergy">
        <title>Genome assembly and annotation of Periplaneta americana reveal a comprehensive cockroach allergen profile.</title>
        <authorList>
            <person name="Wang L."/>
            <person name="Xiong Q."/>
            <person name="Saelim N."/>
            <person name="Wang L."/>
            <person name="Nong W."/>
            <person name="Wan A.T."/>
            <person name="Shi M."/>
            <person name="Liu X."/>
            <person name="Cao Q."/>
            <person name="Hui J.H.L."/>
            <person name="Sookrung N."/>
            <person name="Leung T.F."/>
            <person name="Tungtrongchitr A."/>
            <person name="Tsui S.K.W."/>
        </authorList>
    </citation>
    <scope>NUCLEOTIDE SEQUENCE [LARGE SCALE GENOMIC DNA]</scope>
    <source>
        <strain evidence="1">PWHHKU_190912</strain>
    </source>
</reference>
<protein>
    <submittedName>
        <fullName evidence="1">Uncharacterized protein</fullName>
    </submittedName>
</protein>
<name>A0ABQ8TXH1_PERAM</name>
<evidence type="ECO:0000313" key="2">
    <source>
        <dbReference type="Proteomes" id="UP001148838"/>
    </source>
</evidence>